<dbReference type="EMBL" id="BK014842">
    <property type="protein sequence ID" value="DAD78299.1"/>
    <property type="molecule type" value="Genomic_DNA"/>
</dbReference>
<proteinExistence type="predicted"/>
<accession>A0A8S5M8L7</accession>
<protein>
    <submittedName>
        <fullName evidence="1">Putative AAA-ATPase</fullName>
    </submittedName>
</protein>
<reference evidence="1" key="1">
    <citation type="journal article" date="2021" name="Proc. Natl. Acad. Sci. U.S.A.">
        <title>A Catalog of Tens of Thousands of Viruses from Human Metagenomes Reveals Hidden Associations with Chronic Diseases.</title>
        <authorList>
            <person name="Tisza M.J."/>
            <person name="Buck C.B."/>
        </authorList>
    </citation>
    <scope>NUCLEOTIDE SEQUENCE</scope>
    <source>
        <strain evidence="1">CtPAi1</strain>
    </source>
</reference>
<organism evidence="1">
    <name type="scientific">Siphoviridae sp. ctPAi1</name>
    <dbReference type="NCBI Taxonomy" id="2826320"/>
    <lineage>
        <taxon>Viruses</taxon>
        <taxon>Duplodnaviria</taxon>
        <taxon>Heunggongvirae</taxon>
        <taxon>Uroviricota</taxon>
        <taxon>Caudoviricetes</taxon>
    </lineage>
</organism>
<sequence>MEWKNRGLKIDRLGNVIFVLTNQRLESLIKRAYAQTSQKVVVLINEYDALRLLQTYLFHHPLM</sequence>
<name>A0A8S5M8L7_9CAUD</name>
<evidence type="ECO:0000313" key="1">
    <source>
        <dbReference type="EMBL" id="DAD78299.1"/>
    </source>
</evidence>